<dbReference type="Gene3D" id="3.60.15.10">
    <property type="entry name" value="Ribonuclease Z/Hydroxyacylglutathione hydrolase-like"/>
    <property type="match status" value="1"/>
</dbReference>
<protein>
    <submittedName>
        <fullName evidence="2">MBL fold metallo-hydrolase</fullName>
    </submittedName>
</protein>
<dbReference type="RefSeq" id="WP_154766477.1">
    <property type="nucleotide sequence ID" value="NZ_WLYK01000001.1"/>
</dbReference>
<dbReference type="AlphaFoldDB" id="A0A7K1FGI3"/>
<dbReference type="PANTHER" id="PTHR23131">
    <property type="entry name" value="ENDORIBONUCLEASE LACTB2"/>
    <property type="match status" value="1"/>
</dbReference>
<dbReference type="Pfam" id="PF00753">
    <property type="entry name" value="Lactamase_B"/>
    <property type="match status" value="1"/>
</dbReference>
<dbReference type="InterPro" id="IPR036866">
    <property type="entry name" value="RibonucZ/Hydroxyglut_hydro"/>
</dbReference>
<comment type="caution">
    <text evidence="2">The sequence shown here is derived from an EMBL/GenBank/DDBJ whole genome shotgun (WGS) entry which is preliminary data.</text>
</comment>
<organism evidence="2 3">
    <name type="scientific">Nakamurella alba</name>
    <dbReference type="NCBI Taxonomy" id="2665158"/>
    <lineage>
        <taxon>Bacteria</taxon>
        <taxon>Bacillati</taxon>
        <taxon>Actinomycetota</taxon>
        <taxon>Actinomycetes</taxon>
        <taxon>Nakamurellales</taxon>
        <taxon>Nakamurellaceae</taxon>
        <taxon>Nakamurella</taxon>
    </lineage>
</organism>
<feature type="domain" description="Metallo-beta-lactamase" evidence="1">
    <location>
        <begin position="27"/>
        <end position="238"/>
    </location>
</feature>
<evidence type="ECO:0000313" key="2">
    <source>
        <dbReference type="EMBL" id="MTD12403.1"/>
    </source>
</evidence>
<proteinExistence type="predicted"/>
<dbReference type="SUPFAM" id="SSF56281">
    <property type="entry name" value="Metallo-hydrolase/oxidoreductase"/>
    <property type="match status" value="1"/>
</dbReference>
<evidence type="ECO:0000313" key="3">
    <source>
        <dbReference type="Proteomes" id="UP000460221"/>
    </source>
</evidence>
<dbReference type="InterPro" id="IPR050662">
    <property type="entry name" value="Sec-metab_biosynth-thioest"/>
</dbReference>
<dbReference type="InterPro" id="IPR001279">
    <property type="entry name" value="Metallo-B-lactamas"/>
</dbReference>
<accession>A0A7K1FGI3</accession>
<dbReference type="Proteomes" id="UP000460221">
    <property type="component" value="Unassembled WGS sequence"/>
</dbReference>
<dbReference type="EMBL" id="WLYK01000001">
    <property type="protein sequence ID" value="MTD12403.1"/>
    <property type="molecule type" value="Genomic_DNA"/>
</dbReference>
<name>A0A7K1FGI3_9ACTN</name>
<dbReference type="SMART" id="SM00849">
    <property type="entry name" value="Lactamase_B"/>
    <property type="match status" value="1"/>
</dbReference>
<gene>
    <name evidence="2" type="ORF">GIS00_00405</name>
</gene>
<keyword evidence="2" id="KW-0378">Hydrolase</keyword>
<sequence length="314" mass="34176">MFPSLTTTALPAVDPIRMEFPGPSRRHSWAYLIVDAIGRAHLIDCGHDTPANREALIGALGEHGLALTDIATITGTHAHPDHIGMAAHLRRVSGARLALHHLEADTIRRRSTFGGPDLHATLRRWGVPVRVQTELLRTASREVMDGIDPGIDRLLEDDDRLEIPGRDLVVLSTPGHTRGHISVVDMTGGVAFVGDHVLPAQNPGVGLGGPGLTNAVEDHVLSLDRLASFDLRMLYPGHGRPIENPAERIRQIRSHICRRHGEVRGVALDEQTVWGIASKVSWSGGWETLTGIRLFSALQQVELHTQVRSLGARA</sequence>
<evidence type="ECO:0000259" key="1">
    <source>
        <dbReference type="SMART" id="SM00849"/>
    </source>
</evidence>
<dbReference type="GO" id="GO:0016787">
    <property type="term" value="F:hydrolase activity"/>
    <property type="evidence" value="ECO:0007669"/>
    <property type="project" value="UniProtKB-KW"/>
</dbReference>
<reference evidence="2 3" key="1">
    <citation type="submission" date="2019-11" db="EMBL/GenBank/DDBJ databases">
        <authorList>
            <person name="Jiang L.-Q."/>
        </authorList>
    </citation>
    <scope>NUCLEOTIDE SEQUENCE [LARGE SCALE GENOMIC DNA]</scope>
    <source>
        <strain evidence="2 3">YIM 132087</strain>
    </source>
</reference>
<dbReference type="PANTHER" id="PTHR23131:SF4">
    <property type="entry name" value="METALLO-BETA-LACTAMASE SUPERFAMILY POTEIN"/>
    <property type="match status" value="1"/>
</dbReference>
<keyword evidence="3" id="KW-1185">Reference proteome</keyword>